<dbReference type="RefSeq" id="WP_144075929.1">
    <property type="nucleotide sequence ID" value="NZ_CP076129.1"/>
</dbReference>
<reference evidence="1 3" key="1">
    <citation type="submission" date="2021-05" db="EMBL/GenBank/DDBJ databases">
        <title>Comparative genomic studies on the polysaccharide-degrading batcterial strains of the Flammeovirga genus.</title>
        <authorList>
            <person name="Zewei F."/>
            <person name="Zheng Z."/>
            <person name="Yu L."/>
            <person name="Ruyue G."/>
            <person name="Yanhong M."/>
            <person name="Yuanyuan C."/>
            <person name="Jingyan G."/>
            <person name="Wenjun H."/>
        </authorList>
    </citation>
    <scope>NUCLEOTIDE SEQUENCE [LARGE SCALE GENOMIC DNA]</scope>
    <source>
        <strain evidence="1 3">YS10</strain>
    </source>
</reference>
<sequence>MNSESTLTKYIVIVLLVLTASSIKAQAKKDTLSEIVIGHKCLFNGTITERFEINYKKKNLYRLTIYANYLHIKGEKFRTKIKTSKKEWFELNKLAENVKLVCREESVKKENEDYFISFYKNGKLEKKFSYSESNVPSELKQILNFIRKEITVGNSS</sequence>
<organism evidence="1 3">
    <name type="scientific">Flammeovirga kamogawensis</name>
    <dbReference type="NCBI Taxonomy" id="373891"/>
    <lineage>
        <taxon>Bacteria</taxon>
        <taxon>Pseudomonadati</taxon>
        <taxon>Bacteroidota</taxon>
        <taxon>Cytophagia</taxon>
        <taxon>Cytophagales</taxon>
        <taxon>Flammeovirgaceae</taxon>
        <taxon>Flammeovirga</taxon>
    </lineage>
</organism>
<proteinExistence type="predicted"/>
<dbReference type="Proteomes" id="UP000682802">
    <property type="component" value="Chromosome 2"/>
</dbReference>
<dbReference type="EMBL" id="CP076129">
    <property type="protein sequence ID" value="QWG09246.1"/>
    <property type="molecule type" value="Genomic_DNA"/>
</dbReference>
<evidence type="ECO:0000313" key="3">
    <source>
        <dbReference type="Proteomes" id="UP000682802"/>
    </source>
</evidence>
<evidence type="ECO:0000313" key="2">
    <source>
        <dbReference type="EMBL" id="QWG09881.1"/>
    </source>
</evidence>
<evidence type="ECO:0000313" key="1">
    <source>
        <dbReference type="EMBL" id="QWG09246.1"/>
    </source>
</evidence>
<gene>
    <name evidence="2" type="ORF">KM029_19565</name>
    <name evidence="1" type="ORF">KM029_21820</name>
</gene>
<protein>
    <recommendedName>
        <fullName evidence="4">DUF4468 domain-containing protein</fullName>
    </recommendedName>
</protein>
<evidence type="ECO:0008006" key="4">
    <source>
        <dbReference type="Google" id="ProtNLM"/>
    </source>
</evidence>
<keyword evidence="3" id="KW-1185">Reference proteome</keyword>
<name>A0ABX8H1C7_9BACT</name>
<dbReference type="EMBL" id="CP076129">
    <property type="protein sequence ID" value="QWG09881.1"/>
    <property type="molecule type" value="Genomic_DNA"/>
</dbReference>
<accession>A0ABX8H1C7</accession>